<feature type="chain" id="PRO_5043930011" evidence="4">
    <location>
        <begin position="25"/>
        <end position="471"/>
    </location>
</feature>
<keyword evidence="4" id="KW-0732">Signal</keyword>
<feature type="signal peptide" evidence="4">
    <location>
        <begin position="1"/>
        <end position="24"/>
    </location>
</feature>
<feature type="repeat" description="TPR" evidence="3">
    <location>
        <begin position="378"/>
        <end position="411"/>
    </location>
</feature>
<dbReference type="Pfam" id="PF07719">
    <property type="entry name" value="TPR_2"/>
    <property type="match status" value="1"/>
</dbReference>
<organism evidence="5">
    <name type="scientific">Telmatobacter sp. DSM 110680</name>
    <dbReference type="NCBI Taxonomy" id="3036704"/>
    <lineage>
        <taxon>Bacteria</taxon>
        <taxon>Pseudomonadati</taxon>
        <taxon>Acidobacteriota</taxon>
        <taxon>Terriglobia</taxon>
        <taxon>Terriglobales</taxon>
        <taxon>Acidobacteriaceae</taxon>
        <taxon>Telmatobacter</taxon>
    </lineage>
</organism>
<dbReference type="PROSITE" id="PS50293">
    <property type="entry name" value="TPR_REGION"/>
    <property type="match status" value="1"/>
</dbReference>
<dbReference type="InterPro" id="IPR019734">
    <property type="entry name" value="TPR_rpt"/>
</dbReference>
<dbReference type="SMART" id="SM00028">
    <property type="entry name" value="TPR"/>
    <property type="match status" value="6"/>
</dbReference>
<dbReference type="Gene3D" id="1.25.40.10">
    <property type="entry name" value="Tetratricopeptide repeat domain"/>
    <property type="match status" value="4"/>
</dbReference>
<dbReference type="Pfam" id="PF14559">
    <property type="entry name" value="TPR_19"/>
    <property type="match status" value="2"/>
</dbReference>
<dbReference type="InterPro" id="IPR011990">
    <property type="entry name" value="TPR-like_helical_dom_sf"/>
</dbReference>
<evidence type="ECO:0000256" key="3">
    <source>
        <dbReference type="PROSITE-ProRule" id="PRU00339"/>
    </source>
</evidence>
<reference evidence="5" key="1">
    <citation type="submission" date="2023-03" db="EMBL/GenBank/DDBJ databases">
        <title>Edaphobacter sp.</title>
        <authorList>
            <person name="Huber K.J."/>
            <person name="Papendorf J."/>
            <person name="Pilke C."/>
            <person name="Bunk B."/>
            <person name="Sproeer C."/>
            <person name="Pester M."/>
        </authorList>
    </citation>
    <scope>NUCLEOTIDE SEQUENCE</scope>
    <source>
        <strain evidence="5">DSM 110680</strain>
    </source>
</reference>
<name>A0AAU7DKH2_9BACT</name>
<dbReference type="Pfam" id="PF13181">
    <property type="entry name" value="TPR_8"/>
    <property type="match status" value="1"/>
</dbReference>
<keyword evidence="2 3" id="KW-0802">TPR repeat</keyword>
<dbReference type="SUPFAM" id="SSF48452">
    <property type="entry name" value="TPR-like"/>
    <property type="match status" value="2"/>
</dbReference>
<proteinExistence type="predicted"/>
<protein>
    <submittedName>
        <fullName evidence="5">Tetratricopeptide repeat protein</fullName>
    </submittedName>
</protein>
<feature type="repeat" description="TPR" evidence="3">
    <location>
        <begin position="100"/>
        <end position="133"/>
    </location>
</feature>
<dbReference type="RefSeq" id="WP_348263042.1">
    <property type="nucleotide sequence ID" value="NZ_CP121196.1"/>
</dbReference>
<dbReference type="InterPro" id="IPR051012">
    <property type="entry name" value="CellSynth/LPSAsmb/PSIAsmb"/>
</dbReference>
<dbReference type="PANTHER" id="PTHR45586:SF1">
    <property type="entry name" value="LIPOPOLYSACCHARIDE ASSEMBLY PROTEIN B"/>
    <property type="match status" value="1"/>
</dbReference>
<gene>
    <name evidence="5" type="ORF">P8935_00450</name>
</gene>
<evidence type="ECO:0000256" key="1">
    <source>
        <dbReference type="ARBA" id="ARBA00022737"/>
    </source>
</evidence>
<dbReference type="EMBL" id="CP121196">
    <property type="protein sequence ID" value="XBH17817.1"/>
    <property type="molecule type" value="Genomic_DNA"/>
</dbReference>
<feature type="repeat" description="TPR" evidence="3">
    <location>
        <begin position="66"/>
        <end position="99"/>
    </location>
</feature>
<dbReference type="AlphaFoldDB" id="A0AAU7DKH2"/>
<sequence length="471" mass="52794">MSNRSRYQSVLLGTLLTCAILLSAQDSEKQKLDREYQSAVSDYDGGRYAAAAEQLERLLPYAPKSFEIHELLGLVYASLSQDAKAEAHLKTAVQLKPDSAVARTNLGTSLLHEGKTALAGEQFLKALQLDPKSFETNRDLGQYYIQIGKIGDAQPLLEQAEHLKPDSYDNGYDLAMADLLLGRLPEARQAVQHTMTIHDTGELHNLLGQIEEKDGKFLAAANDFEAAAHLDPTEDNLFDWGSEMLLHRTYEPAIAIFQQASNRFPKSPRLRIGLGLALYSRGKYDEAVQALLTAADLDPSDSRSYVFLSKAYDSSPKQADDVIQHFRRYAELRPKDARAQYYYAMSLWKGKRAGDTNVDLQTVEGLLQKSIALDNNLAEAHVQLGDLYAGQHQYDKSIPEYIRALELNPNLSDAHYRLGTDYVHVGQKDQAQKEFAVYQKLRADHLSEIDKERAEVQQFVYSEKSDSPPKP</sequence>
<dbReference type="Pfam" id="PF13432">
    <property type="entry name" value="TPR_16"/>
    <property type="match status" value="1"/>
</dbReference>
<feature type="repeat" description="TPR" evidence="3">
    <location>
        <begin position="268"/>
        <end position="301"/>
    </location>
</feature>
<dbReference type="PROSITE" id="PS50005">
    <property type="entry name" value="TPR"/>
    <property type="match status" value="6"/>
</dbReference>
<dbReference type="InterPro" id="IPR013105">
    <property type="entry name" value="TPR_2"/>
</dbReference>
<keyword evidence="1" id="KW-0677">Repeat</keyword>
<accession>A0AAU7DKH2</accession>
<evidence type="ECO:0000256" key="2">
    <source>
        <dbReference type="ARBA" id="ARBA00022803"/>
    </source>
</evidence>
<evidence type="ECO:0000313" key="5">
    <source>
        <dbReference type="EMBL" id="XBH17817.1"/>
    </source>
</evidence>
<dbReference type="PANTHER" id="PTHR45586">
    <property type="entry name" value="TPR REPEAT-CONTAINING PROTEIN PA4667"/>
    <property type="match status" value="1"/>
</dbReference>
<feature type="repeat" description="TPR" evidence="3">
    <location>
        <begin position="201"/>
        <end position="234"/>
    </location>
</feature>
<feature type="repeat" description="TPR" evidence="3">
    <location>
        <begin position="134"/>
        <end position="167"/>
    </location>
</feature>
<evidence type="ECO:0000256" key="4">
    <source>
        <dbReference type="SAM" id="SignalP"/>
    </source>
</evidence>